<organism evidence="6 7">
    <name type="scientific">Methylomusa anaerophila</name>
    <dbReference type="NCBI Taxonomy" id="1930071"/>
    <lineage>
        <taxon>Bacteria</taxon>
        <taxon>Bacillati</taxon>
        <taxon>Bacillota</taxon>
        <taxon>Negativicutes</taxon>
        <taxon>Selenomonadales</taxon>
        <taxon>Sporomusaceae</taxon>
        <taxon>Methylomusa</taxon>
    </lineage>
</organism>
<dbReference type="GO" id="GO:0005886">
    <property type="term" value="C:plasma membrane"/>
    <property type="evidence" value="ECO:0007669"/>
    <property type="project" value="InterPro"/>
</dbReference>
<keyword evidence="4" id="KW-0472">Membrane</keyword>
<evidence type="ECO:0000256" key="1">
    <source>
        <dbReference type="ARBA" id="ARBA00004167"/>
    </source>
</evidence>
<evidence type="ECO:0000259" key="5">
    <source>
        <dbReference type="Pfam" id="PF04357"/>
    </source>
</evidence>
<keyword evidence="3" id="KW-1133">Transmembrane helix</keyword>
<evidence type="ECO:0000313" key="6">
    <source>
        <dbReference type="EMBL" id="BBB91550.1"/>
    </source>
</evidence>
<dbReference type="Proteomes" id="UP000276437">
    <property type="component" value="Chromosome"/>
</dbReference>
<feature type="domain" description="Translocation and assembly module TamB C-terminal" evidence="5">
    <location>
        <begin position="1108"/>
        <end position="1439"/>
    </location>
</feature>
<dbReference type="EMBL" id="AP018449">
    <property type="protein sequence ID" value="BBB91550.1"/>
    <property type="molecule type" value="Genomic_DNA"/>
</dbReference>
<sequence length="1452" mass="154649">MRTKVTALIVTLTLIILTTGAAWWWTVKSHTVLNEAKETIAAELSKAFGLPVSIDQLAVSGLNAASAANITIYDKQGQILAQIEQLTVNYSLFSIFTGKAPVSAINEINVTRPHFFLTEYVNGTWNIADISRTKDESAADFTGKVQLQEGIISITTPQGQWDLTQLAGTVDFARADATGFSLAFMNDITNYRTSGTANLKNGRLSAALQADKLNPANYQTILPAEVKVRFAGGSLTNMDVAVNYDGKNFAYAGEFRLTDLAAEVYGKDVTQVNGLITFTSEHVYILGTKALVAGQPVSLQGQVALGGEQPVLDITANSPGFDFATVISGFPLTGAVKFESSIRGVPDNPVVDAAIQLADSSYDRYSIRNAKAKLHYDNGVVGVENAAANVLGGDIAFSGNYHVDNQHYQISLRGQGLNSAELLAGSDLPALSGRTAVEIYASGQGTNLTQASMSGQVSVSEGSVAGMPFDKFYGAFEQTGGLLTITQASMALPAGGLISSSGKADLAGGNINFAVDGFSVDVGKLPLTVPNNIKLAGTADFTASVAGTLARPEAEASLTINDMAVQDQNFGQANGQVKLSPEQIVIRNMVLVDGVGQNELSGSIELTGMKNVNLKLITTNVRAEKLAQIFATDQRITGNLDHELLITGPLADVSLAGRVKLTEGSFNGQLIAEAQGTYQRRNGMIYIPELAIRSLDSRITLSGTVGSNNELSLNVAARDIDITRLGIQYPYPVAGMANLNGAVTGTAASPVFTGNMMSSFIKANGQVLTNINAQFQYNAGLLDLYHLQVDHGAGKFNFTGSVDTRSGRMFGRITAESGNVAGLLALANQPDRGVSGFLDGDILLGGTFSNPSIQLLGKIREGRIKNYALTTVDLDASLADHVVTINQFTAKQSGDGIIAARGTADVNGEINMEVGGKNVDAGLFSALFDTTVQPYGKVSFTAQATGATKDPRVALSLDISDGGVVNAQFDHLYGLFLYNSGSIHVNQLYIAKGPYKASAYGEIPLKALNSKGRKQADIRDSMNLAIHLDNADLSILPLLTKEVSWAAGPTAGELVIGGTLAQPTLDGKITVSDGTLKLASLAEPFRKLGVDIRFEGDKINIKACDGQMGGGSYQLTGTAYIDGLSLTNYNLAMNIDKLGIRHKYYQGPVNGALSLTDKAGKPTLQGRLELNNTTVNIPALPETTSADIDIALDLDIELGQRTHMYNAYLYDFFAEGSLHLGGTVGRPNATGRITARNGSVRYLTNRFNIKTGSAEFSPYRGIEPVIKLHAENRLASTVINLDINGPVSAMNLGLTSEPAMSQEEILSLLTLRGSYFTGQRTSNGSVDSVLGRDQLISLLDAGLQMQFIAETENAVRNILGVDEFQIVRASMFDVRNQRNQTSRSTQSPEFAGYNLEIGKYLTDKLLISYTLGIDQKTQNISFRYELNKRISVGGNFGGANNGLYTIETRFNF</sequence>
<evidence type="ECO:0000256" key="2">
    <source>
        <dbReference type="ARBA" id="ARBA00022692"/>
    </source>
</evidence>
<evidence type="ECO:0000313" key="7">
    <source>
        <dbReference type="Proteomes" id="UP000276437"/>
    </source>
</evidence>
<name>A0A348AKF2_9FIRM</name>
<comment type="subcellular location">
    <subcellularLocation>
        <location evidence="1">Membrane</location>
        <topology evidence="1">Single-pass membrane protein</topology>
    </subcellularLocation>
</comment>
<dbReference type="PANTHER" id="PTHR36985">
    <property type="entry name" value="TRANSLOCATION AND ASSEMBLY MODULE SUBUNIT TAMB"/>
    <property type="match status" value="1"/>
</dbReference>
<reference evidence="6 7" key="1">
    <citation type="journal article" date="2018" name="Int. J. Syst. Evol. Microbiol.">
        <title>Methylomusa anaerophila gen. nov., sp. nov., an anaerobic methanol-utilizing bacterium isolated from a microbial fuel cell.</title>
        <authorList>
            <person name="Amano N."/>
            <person name="Yamamuro A."/>
            <person name="Miyahara M."/>
            <person name="Kouzuma A."/>
            <person name="Abe T."/>
            <person name="Watanabe K."/>
        </authorList>
    </citation>
    <scope>NUCLEOTIDE SEQUENCE [LARGE SCALE GENOMIC DNA]</scope>
    <source>
        <strain evidence="6 7">MMFC1</strain>
    </source>
</reference>
<dbReference type="KEGG" id="mana:MAMMFC1_02234"/>
<proteinExistence type="predicted"/>
<dbReference type="OrthoDB" id="3034030at2"/>
<keyword evidence="2" id="KW-0812">Transmembrane</keyword>
<evidence type="ECO:0000256" key="3">
    <source>
        <dbReference type="ARBA" id="ARBA00022989"/>
    </source>
</evidence>
<keyword evidence="7" id="KW-1185">Reference proteome</keyword>
<dbReference type="GO" id="GO:0009306">
    <property type="term" value="P:protein secretion"/>
    <property type="evidence" value="ECO:0007669"/>
    <property type="project" value="InterPro"/>
</dbReference>
<protein>
    <submittedName>
        <fullName evidence="6">AsmA family protein</fullName>
    </submittedName>
</protein>
<gene>
    <name evidence="6" type="ORF">MAMMFC1_02234</name>
</gene>
<dbReference type="InterPro" id="IPR007452">
    <property type="entry name" value="TamB_C"/>
</dbReference>
<evidence type="ECO:0000256" key="4">
    <source>
        <dbReference type="ARBA" id="ARBA00023136"/>
    </source>
</evidence>
<dbReference type="Pfam" id="PF04357">
    <property type="entry name" value="TamB"/>
    <property type="match status" value="1"/>
</dbReference>
<dbReference type="PANTHER" id="PTHR36985:SF1">
    <property type="entry name" value="TRANSLOCATION AND ASSEMBLY MODULE SUBUNIT TAMB"/>
    <property type="match status" value="1"/>
</dbReference>
<dbReference type="RefSeq" id="WP_126308553.1">
    <property type="nucleotide sequence ID" value="NZ_AP018449.1"/>
</dbReference>
<accession>A0A348AKF2</accession>